<evidence type="ECO:0000256" key="8">
    <source>
        <dbReference type="ARBA" id="ARBA00022723"/>
    </source>
</evidence>
<name>A0A9X3LIN6_9CORY</name>
<reference evidence="18" key="1">
    <citation type="submission" date="2022-02" db="EMBL/GenBank/DDBJ databases">
        <title>Corynebacterium sp. from urogenital microbiome.</title>
        <authorList>
            <person name="Cappelli E.A."/>
            <person name="Ribeiro T.G."/>
            <person name="Peixe L."/>
        </authorList>
    </citation>
    <scope>NUCLEOTIDE SEQUENCE</scope>
    <source>
        <strain evidence="18">C8Ua_174</strain>
    </source>
</reference>
<dbReference type="InterPro" id="IPR045357">
    <property type="entry name" value="Aminopeptidase_N-like_N"/>
</dbReference>
<dbReference type="GO" id="GO:0008270">
    <property type="term" value="F:zinc ion binding"/>
    <property type="evidence" value="ECO:0007669"/>
    <property type="project" value="InterPro"/>
</dbReference>
<dbReference type="AlphaFoldDB" id="A0A9X3LIN6"/>
<evidence type="ECO:0000256" key="14">
    <source>
        <dbReference type="PIRSR" id="PIRSR634015-1"/>
    </source>
</evidence>
<evidence type="ECO:0000313" key="18">
    <source>
        <dbReference type="EMBL" id="MCZ9288686.1"/>
    </source>
</evidence>
<dbReference type="InterPro" id="IPR034015">
    <property type="entry name" value="M1_LTA4H"/>
</dbReference>
<dbReference type="GO" id="GO:0005737">
    <property type="term" value="C:cytoplasm"/>
    <property type="evidence" value="ECO:0007669"/>
    <property type="project" value="UniProtKB-SubCell"/>
</dbReference>
<evidence type="ECO:0000256" key="3">
    <source>
        <dbReference type="ARBA" id="ARBA00010136"/>
    </source>
</evidence>
<evidence type="ECO:0000256" key="13">
    <source>
        <dbReference type="ARBA" id="ARBA00031533"/>
    </source>
</evidence>
<dbReference type="PRINTS" id="PR00756">
    <property type="entry name" value="ALADIPTASE"/>
</dbReference>
<dbReference type="GO" id="GO:0006508">
    <property type="term" value="P:proteolysis"/>
    <property type="evidence" value="ECO:0007669"/>
    <property type="project" value="UniProtKB-KW"/>
</dbReference>
<feature type="domain" description="Peptidase M1 membrane alanine aminopeptidase" evidence="16">
    <location>
        <begin position="265"/>
        <end position="464"/>
    </location>
</feature>
<evidence type="ECO:0000256" key="4">
    <source>
        <dbReference type="ARBA" id="ARBA00012564"/>
    </source>
</evidence>
<dbReference type="GO" id="GO:0016285">
    <property type="term" value="F:alanyl aminopeptidase activity"/>
    <property type="evidence" value="ECO:0007669"/>
    <property type="project" value="UniProtKB-EC"/>
</dbReference>
<comment type="cofactor">
    <cofactor evidence="15">
        <name>Zn(2+)</name>
        <dbReference type="ChEBI" id="CHEBI:29105"/>
    </cofactor>
    <text evidence="15">Binds 1 zinc ion per subunit.</text>
</comment>
<feature type="binding site" evidence="15">
    <location>
        <position position="346"/>
    </location>
    <ligand>
        <name>Zn(2+)</name>
        <dbReference type="ChEBI" id="CHEBI:29105"/>
        <note>catalytic</note>
    </ligand>
</feature>
<dbReference type="GO" id="GO:0008237">
    <property type="term" value="F:metallopeptidase activity"/>
    <property type="evidence" value="ECO:0007669"/>
    <property type="project" value="UniProtKB-KW"/>
</dbReference>
<evidence type="ECO:0000313" key="19">
    <source>
        <dbReference type="Proteomes" id="UP001146469"/>
    </source>
</evidence>
<keyword evidence="9" id="KW-0378">Hydrolase</keyword>
<evidence type="ECO:0000256" key="7">
    <source>
        <dbReference type="ARBA" id="ARBA00022670"/>
    </source>
</evidence>
<dbReference type="InterPro" id="IPR027268">
    <property type="entry name" value="Peptidase_M4/M1_CTD_sf"/>
</dbReference>
<evidence type="ECO:0000256" key="11">
    <source>
        <dbReference type="ARBA" id="ARBA00023049"/>
    </source>
</evidence>
<comment type="catalytic activity">
    <reaction evidence="1">
        <text>Release of an N-terminal amino acid, Xaa-|-Yaa- from a peptide, amide or arylamide. Xaa is preferably Ala, but may be most amino acids including Pro (slow action). When a terminal hydrophobic residue is followed by a prolyl residue, the two may be released as an intact Xaa-Pro dipeptide.</text>
        <dbReference type="EC" id="3.4.11.2"/>
    </reaction>
</comment>
<dbReference type="Pfam" id="PF17900">
    <property type="entry name" value="Peptidase_M1_N"/>
    <property type="match status" value="1"/>
</dbReference>
<dbReference type="Proteomes" id="UP001146469">
    <property type="component" value="Unassembled WGS sequence"/>
</dbReference>
<accession>A0A9X3LIN6</accession>
<dbReference type="RefSeq" id="WP_269943914.1">
    <property type="nucleotide sequence ID" value="NZ_JAKMUT010000001.1"/>
</dbReference>
<keyword evidence="11" id="KW-0482">Metalloprotease</keyword>
<evidence type="ECO:0000259" key="17">
    <source>
        <dbReference type="Pfam" id="PF17900"/>
    </source>
</evidence>
<dbReference type="EC" id="3.4.11.2" evidence="4"/>
<keyword evidence="8 15" id="KW-0479">Metal-binding</keyword>
<evidence type="ECO:0000256" key="15">
    <source>
        <dbReference type="PIRSR" id="PIRSR634015-3"/>
    </source>
</evidence>
<gene>
    <name evidence="18" type="ORF">L8V00_00455</name>
</gene>
<keyword evidence="19" id="KW-1185">Reference proteome</keyword>
<dbReference type="Gene3D" id="1.10.390.10">
    <property type="entry name" value="Neutral Protease Domain 2"/>
    <property type="match status" value="1"/>
</dbReference>
<comment type="subcellular location">
    <subcellularLocation>
        <location evidence="2">Cytoplasm</location>
    </subcellularLocation>
</comment>
<dbReference type="CDD" id="cd09603">
    <property type="entry name" value="M1_APN_like"/>
    <property type="match status" value="1"/>
</dbReference>
<dbReference type="EMBL" id="JAKMUT010000001">
    <property type="protein sequence ID" value="MCZ9288686.1"/>
    <property type="molecule type" value="Genomic_DNA"/>
</dbReference>
<dbReference type="InterPro" id="IPR014782">
    <property type="entry name" value="Peptidase_M1_dom"/>
</dbReference>
<dbReference type="InterPro" id="IPR001930">
    <property type="entry name" value="Peptidase_M1"/>
</dbReference>
<dbReference type="SUPFAM" id="SSF63737">
    <property type="entry name" value="Leukotriene A4 hydrolase N-terminal domain"/>
    <property type="match status" value="1"/>
</dbReference>
<organism evidence="18 19">
    <name type="scientific">Corynebacterium evansiae</name>
    <dbReference type="NCBI Taxonomy" id="2913499"/>
    <lineage>
        <taxon>Bacteria</taxon>
        <taxon>Bacillati</taxon>
        <taxon>Actinomycetota</taxon>
        <taxon>Actinomycetes</taxon>
        <taxon>Mycobacteriales</taxon>
        <taxon>Corynebacteriaceae</taxon>
        <taxon>Corynebacterium</taxon>
    </lineage>
</organism>
<feature type="binding site" evidence="15">
    <location>
        <position position="323"/>
    </location>
    <ligand>
        <name>Zn(2+)</name>
        <dbReference type="ChEBI" id="CHEBI:29105"/>
        <note>catalytic</note>
    </ligand>
</feature>
<feature type="active site" description="Proton donor" evidence="14">
    <location>
        <position position="399"/>
    </location>
</feature>
<dbReference type="PANTHER" id="PTHR45726:SF3">
    <property type="entry name" value="LEUKOTRIENE A-4 HYDROLASE"/>
    <property type="match status" value="1"/>
</dbReference>
<evidence type="ECO:0000256" key="2">
    <source>
        <dbReference type="ARBA" id="ARBA00004496"/>
    </source>
</evidence>
<keyword evidence="6" id="KW-0963">Cytoplasm</keyword>
<keyword evidence="7" id="KW-0645">Protease</keyword>
<dbReference type="Gene3D" id="2.60.40.1730">
    <property type="entry name" value="tricorn interacting facor f3 domain"/>
    <property type="match status" value="1"/>
</dbReference>
<dbReference type="InterPro" id="IPR042097">
    <property type="entry name" value="Aminopeptidase_N-like_N_sf"/>
</dbReference>
<evidence type="ECO:0000256" key="10">
    <source>
        <dbReference type="ARBA" id="ARBA00022833"/>
    </source>
</evidence>
<keyword evidence="10 15" id="KW-0862">Zinc</keyword>
<dbReference type="SUPFAM" id="SSF55486">
    <property type="entry name" value="Metalloproteases ('zincins'), catalytic domain"/>
    <property type="match status" value="1"/>
</dbReference>
<dbReference type="PANTHER" id="PTHR45726">
    <property type="entry name" value="LEUKOTRIENE A-4 HYDROLASE"/>
    <property type="match status" value="1"/>
</dbReference>
<evidence type="ECO:0000259" key="16">
    <source>
        <dbReference type="Pfam" id="PF01433"/>
    </source>
</evidence>
<evidence type="ECO:0000256" key="12">
    <source>
        <dbReference type="ARBA" id="ARBA00029811"/>
    </source>
</evidence>
<feature type="binding site" evidence="15">
    <location>
        <position position="327"/>
    </location>
    <ligand>
        <name>Zn(2+)</name>
        <dbReference type="ChEBI" id="CHEBI:29105"/>
        <note>catalytic</note>
    </ligand>
</feature>
<sequence length="526" mass="59447">MKQSQQQPRPFRSSPIAGARDAYTGVDFNLGFHVLRYDLQLDYDVEPNHLRGVARLAVENYRPLKTMTLDLANNLAVNRVEVTGHGAAANNDAMKIRRFRHNGNKLSITFAEEIAEDQSFDLTIKYGGYPRPLRSKWGEVGWEETDDGALVAGQPNGAPSWFPCDDTPDEKAMFRVAITAHRDVTAIAHGTLVEQYSKGNNTTRVFETNYPMATYLAAVYVGPFRRVDFRSAELGRKTVPVFGWLPEGTEHAKRVRELVNEDFGQQTEMVEVYSELFGSYPFPEYSVVVTDEEMEIPLEAQGMSMFGCNHADGKHTWERLIAHELSHQWFGNSVGLVEWRDIWLNEGFACYSEWLWFEKSQGIPASHHAWAHHQALAEKPQDILLIDPGAEDMFDDRLYKRGGVTVHALRVLLGDEAFFDMVKRWTTQHRMGLVETRDLENLASTVAEENGVARSEVQGLFDRWLRHQELPDFPGDEGIELSEEQLRDLPAGPAAEMVDASGPARAVDALKRVGQRLGELGERLQD</sequence>
<comment type="similarity">
    <text evidence="3">Belongs to the peptidase M1 family.</text>
</comment>
<evidence type="ECO:0000256" key="5">
    <source>
        <dbReference type="ARBA" id="ARBA00015611"/>
    </source>
</evidence>
<evidence type="ECO:0000256" key="1">
    <source>
        <dbReference type="ARBA" id="ARBA00000098"/>
    </source>
</evidence>
<proteinExistence type="inferred from homology"/>
<feature type="domain" description="Aminopeptidase N-like N-terminal" evidence="17">
    <location>
        <begin position="36"/>
        <end position="216"/>
    </location>
</feature>
<dbReference type="Pfam" id="PF01433">
    <property type="entry name" value="Peptidase_M1"/>
    <property type="match status" value="1"/>
</dbReference>
<feature type="active site" description="Proton acceptor" evidence="14">
    <location>
        <position position="324"/>
    </location>
</feature>
<evidence type="ECO:0000256" key="9">
    <source>
        <dbReference type="ARBA" id="ARBA00022801"/>
    </source>
</evidence>
<comment type="caution">
    <text evidence="18">The sequence shown here is derived from an EMBL/GenBank/DDBJ whole genome shotgun (WGS) entry which is preliminary data.</text>
</comment>
<evidence type="ECO:0000256" key="6">
    <source>
        <dbReference type="ARBA" id="ARBA00022490"/>
    </source>
</evidence>
<protein>
    <recommendedName>
        <fullName evidence="5">Aminopeptidase N</fullName>
        <ecNumber evidence="4">3.4.11.2</ecNumber>
    </recommendedName>
    <alternativeName>
        <fullName evidence="12">Alanine aminopeptidase</fullName>
    </alternativeName>
    <alternativeName>
        <fullName evidence="13">Lysyl aminopeptidase</fullName>
    </alternativeName>
</protein>